<dbReference type="RefSeq" id="WP_371946264.1">
    <property type="nucleotide sequence ID" value="NZ_JAXCEH010000045.1"/>
</dbReference>
<dbReference type="InterPro" id="IPR005000">
    <property type="entry name" value="Aldolase/citrate-lyase_domain"/>
</dbReference>
<feature type="compositionally biased region" description="Low complexity" evidence="4">
    <location>
        <begin position="301"/>
        <end position="310"/>
    </location>
</feature>
<evidence type="ECO:0000313" key="7">
    <source>
        <dbReference type="Proteomes" id="UP001569904"/>
    </source>
</evidence>
<gene>
    <name evidence="6" type="ORF">SM436_36610</name>
</gene>
<feature type="domain" description="HpcH/HpaI aldolase/citrate lyase" evidence="5">
    <location>
        <begin position="8"/>
        <end position="230"/>
    </location>
</feature>
<proteinExistence type="predicted"/>
<dbReference type="InterPro" id="IPR011206">
    <property type="entry name" value="Citrate_lyase_beta/mcl1/mcl2"/>
</dbReference>
<feature type="region of interest" description="Disordered" evidence="4">
    <location>
        <begin position="295"/>
        <end position="317"/>
    </location>
</feature>
<dbReference type="InterPro" id="IPR040442">
    <property type="entry name" value="Pyrv_kinase-like_dom_sf"/>
</dbReference>
<dbReference type="PANTHER" id="PTHR32308">
    <property type="entry name" value="LYASE BETA SUBUNIT, PUTATIVE (AFU_ORTHOLOGUE AFUA_4G13030)-RELATED"/>
    <property type="match status" value="1"/>
</dbReference>
<comment type="caution">
    <text evidence="6">The sequence shown here is derived from an EMBL/GenBank/DDBJ whole genome shotgun (WGS) entry which is preliminary data.</text>
</comment>
<evidence type="ECO:0000256" key="3">
    <source>
        <dbReference type="ARBA" id="ARBA00022842"/>
    </source>
</evidence>
<evidence type="ECO:0000259" key="5">
    <source>
        <dbReference type="Pfam" id="PF03328"/>
    </source>
</evidence>
<dbReference type="SUPFAM" id="SSF51621">
    <property type="entry name" value="Phosphoenolpyruvate/pyruvate domain"/>
    <property type="match status" value="1"/>
</dbReference>
<dbReference type="Gene3D" id="3.20.20.60">
    <property type="entry name" value="Phosphoenolpyruvate-binding domains"/>
    <property type="match status" value="1"/>
</dbReference>
<protein>
    <submittedName>
        <fullName evidence="6">CoA ester lyase</fullName>
    </submittedName>
</protein>
<evidence type="ECO:0000256" key="4">
    <source>
        <dbReference type="SAM" id="MobiDB-lite"/>
    </source>
</evidence>
<keyword evidence="2" id="KW-0479">Metal-binding</keyword>
<dbReference type="InterPro" id="IPR015813">
    <property type="entry name" value="Pyrv/PenolPyrv_kinase-like_dom"/>
</dbReference>
<accession>A0ABV4R8M3</accession>
<reference evidence="6 7" key="1">
    <citation type="submission" date="2023-11" db="EMBL/GenBank/DDBJ databases">
        <title>Actinomadura monticuli sp. nov., isolated from volcanic ash.</title>
        <authorList>
            <person name="Lee S.D."/>
            <person name="Yang H."/>
            <person name="Kim I.S."/>
        </authorList>
    </citation>
    <scope>NUCLEOTIDE SEQUENCE [LARGE SCALE GENOMIC DNA]</scope>
    <source>
        <strain evidence="6 7">DSM 45346</strain>
    </source>
</reference>
<dbReference type="Proteomes" id="UP001569904">
    <property type="component" value="Unassembled WGS sequence"/>
</dbReference>
<dbReference type="EMBL" id="JAXCEH010000045">
    <property type="protein sequence ID" value="MFA1559247.1"/>
    <property type="molecule type" value="Genomic_DNA"/>
</dbReference>
<comment type="cofactor">
    <cofactor evidence="1">
        <name>Mg(2+)</name>
        <dbReference type="ChEBI" id="CHEBI:18420"/>
    </cofactor>
</comment>
<dbReference type="Pfam" id="PF03328">
    <property type="entry name" value="HpcH_HpaI"/>
    <property type="match status" value="1"/>
</dbReference>
<evidence type="ECO:0000256" key="1">
    <source>
        <dbReference type="ARBA" id="ARBA00001946"/>
    </source>
</evidence>
<name>A0ABV4R8M3_9ACTN</name>
<dbReference type="PANTHER" id="PTHR32308:SF0">
    <property type="entry name" value="HPCH_HPAI ALDOLASE_CITRATE LYASE DOMAIN-CONTAINING PROTEIN"/>
    <property type="match status" value="1"/>
</dbReference>
<keyword evidence="6" id="KW-0456">Lyase</keyword>
<evidence type="ECO:0000313" key="6">
    <source>
        <dbReference type="EMBL" id="MFA1559247.1"/>
    </source>
</evidence>
<dbReference type="PIRSF" id="PIRSF015582">
    <property type="entry name" value="Cit_lyase_B"/>
    <property type="match status" value="1"/>
</dbReference>
<keyword evidence="3" id="KW-0460">Magnesium</keyword>
<keyword evidence="7" id="KW-1185">Reference proteome</keyword>
<evidence type="ECO:0000256" key="2">
    <source>
        <dbReference type="ARBA" id="ARBA00022723"/>
    </source>
</evidence>
<dbReference type="GO" id="GO:0016829">
    <property type="term" value="F:lyase activity"/>
    <property type="evidence" value="ECO:0007669"/>
    <property type="project" value="UniProtKB-KW"/>
</dbReference>
<sequence>MDYTRRYRSILFVPGHKPDWADKALRSGADAIILDLEDAVPDDLKDEARAAVAASIARLRAADPRVGLGVRVNGLATRQTGADLEAVVVPGLDVVFAPKIEQATDVLRYDALLDHFEIRGGVGGLRYIVPVETVRAIHNVREIAHASPRVGALIGPTAEHADIAREVGFEWTPEGHETLYLRSRVLLACREAGLHALTGLWERVDDLHGLREFAVAGRRLGFRGMIAIHPAHVATLNEVFSPAPEEIAFYQGMVEAYETAARAGSGALRYRGLHVDRAHYDKAVEWLAAARAMGGGAAEDTTPARPTETNTTEESDG</sequence>
<organism evidence="6 7">
    <name type="scientific">Actinomadura chokoriensis</name>
    <dbReference type="NCBI Taxonomy" id="454156"/>
    <lineage>
        <taxon>Bacteria</taxon>
        <taxon>Bacillati</taxon>
        <taxon>Actinomycetota</taxon>
        <taxon>Actinomycetes</taxon>
        <taxon>Streptosporangiales</taxon>
        <taxon>Thermomonosporaceae</taxon>
        <taxon>Actinomadura</taxon>
    </lineage>
</organism>